<dbReference type="PANTHER" id="PTHR30290">
    <property type="entry name" value="PERIPLASMIC BINDING COMPONENT OF ABC TRANSPORTER"/>
    <property type="match status" value="1"/>
</dbReference>
<dbReference type="GO" id="GO:0015833">
    <property type="term" value="P:peptide transport"/>
    <property type="evidence" value="ECO:0007669"/>
    <property type="project" value="TreeGrafter"/>
</dbReference>
<dbReference type="GO" id="GO:1904680">
    <property type="term" value="F:peptide transmembrane transporter activity"/>
    <property type="evidence" value="ECO:0007669"/>
    <property type="project" value="TreeGrafter"/>
</dbReference>
<comment type="caution">
    <text evidence="6">The sequence shown here is derived from an EMBL/GenBank/DDBJ whole genome shotgun (WGS) entry which is preliminary data.</text>
</comment>
<evidence type="ECO:0000256" key="4">
    <source>
        <dbReference type="SAM" id="SignalP"/>
    </source>
</evidence>
<dbReference type="GO" id="GO:0043190">
    <property type="term" value="C:ATP-binding cassette (ABC) transporter complex"/>
    <property type="evidence" value="ECO:0007669"/>
    <property type="project" value="InterPro"/>
</dbReference>
<dbReference type="InterPro" id="IPR030678">
    <property type="entry name" value="Peptide/Ni-bd"/>
</dbReference>
<proteinExistence type="inferred from homology"/>
<name>A0A917I315_9HYPH</name>
<dbReference type="InterPro" id="IPR039424">
    <property type="entry name" value="SBP_5"/>
</dbReference>
<dbReference type="InterPro" id="IPR000914">
    <property type="entry name" value="SBP_5_dom"/>
</dbReference>
<evidence type="ECO:0000313" key="7">
    <source>
        <dbReference type="Proteomes" id="UP000603912"/>
    </source>
</evidence>
<dbReference type="Pfam" id="PF00496">
    <property type="entry name" value="SBP_bac_5"/>
    <property type="match status" value="1"/>
</dbReference>
<dbReference type="Proteomes" id="UP000603912">
    <property type="component" value="Unassembled WGS sequence"/>
</dbReference>
<comment type="similarity">
    <text evidence="2">Belongs to the bacterial solute-binding protein 5 family.</text>
</comment>
<dbReference type="AlphaFoldDB" id="A0A917I315"/>
<evidence type="ECO:0000256" key="3">
    <source>
        <dbReference type="ARBA" id="ARBA00022729"/>
    </source>
</evidence>
<keyword evidence="7" id="KW-1185">Reference proteome</keyword>
<dbReference type="Gene3D" id="3.40.190.10">
    <property type="entry name" value="Periplasmic binding protein-like II"/>
    <property type="match status" value="1"/>
</dbReference>
<organism evidence="6 7">
    <name type="scientific">Alsobacter metallidurans</name>
    <dbReference type="NCBI Taxonomy" id="340221"/>
    <lineage>
        <taxon>Bacteria</taxon>
        <taxon>Pseudomonadati</taxon>
        <taxon>Pseudomonadota</taxon>
        <taxon>Alphaproteobacteria</taxon>
        <taxon>Hyphomicrobiales</taxon>
        <taxon>Alsobacteraceae</taxon>
        <taxon>Alsobacter</taxon>
    </lineage>
</organism>
<evidence type="ECO:0000313" key="6">
    <source>
        <dbReference type="EMBL" id="GGH08766.1"/>
    </source>
</evidence>
<dbReference type="PIRSF" id="PIRSF002741">
    <property type="entry name" value="MppA"/>
    <property type="match status" value="1"/>
</dbReference>
<dbReference type="CDD" id="cd08497">
    <property type="entry name" value="MbnE-like"/>
    <property type="match status" value="1"/>
</dbReference>
<reference evidence="6" key="2">
    <citation type="submission" date="2020-09" db="EMBL/GenBank/DDBJ databases">
        <authorList>
            <person name="Sun Q."/>
            <person name="Zhou Y."/>
        </authorList>
    </citation>
    <scope>NUCLEOTIDE SEQUENCE</scope>
    <source>
        <strain evidence="6">CGMCC 1.12214</strain>
    </source>
</reference>
<protein>
    <submittedName>
        <fullName evidence="6">ABC transporter substrate-binding protein</fullName>
    </submittedName>
</protein>
<feature type="domain" description="Solute-binding protein family 5" evidence="5">
    <location>
        <begin position="118"/>
        <end position="529"/>
    </location>
</feature>
<gene>
    <name evidence="6" type="ORF">GCM10007036_04430</name>
</gene>
<dbReference type="GO" id="GO:0042884">
    <property type="term" value="P:microcin transport"/>
    <property type="evidence" value="ECO:0007669"/>
    <property type="project" value="TreeGrafter"/>
</dbReference>
<accession>A0A917I315</accession>
<dbReference type="EMBL" id="BMES01000001">
    <property type="protein sequence ID" value="GGH08766.1"/>
    <property type="molecule type" value="Genomic_DNA"/>
</dbReference>
<dbReference type="RefSeq" id="WP_188516097.1">
    <property type="nucleotide sequence ID" value="NZ_BMES01000001.1"/>
</dbReference>
<feature type="chain" id="PRO_5037355389" evidence="4">
    <location>
        <begin position="36"/>
        <end position="628"/>
    </location>
</feature>
<evidence type="ECO:0000256" key="2">
    <source>
        <dbReference type="ARBA" id="ARBA00005695"/>
    </source>
</evidence>
<dbReference type="Gene3D" id="3.10.105.10">
    <property type="entry name" value="Dipeptide-binding Protein, Domain 3"/>
    <property type="match status" value="1"/>
</dbReference>
<feature type="signal peptide" evidence="4">
    <location>
        <begin position="1"/>
        <end position="35"/>
    </location>
</feature>
<evidence type="ECO:0000256" key="1">
    <source>
        <dbReference type="ARBA" id="ARBA00004418"/>
    </source>
</evidence>
<dbReference type="SUPFAM" id="SSF53850">
    <property type="entry name" value="Periplasmic binding protein-like II"/>
    <property type="match status" value="1"/>
</dbReference>
<comment type="subcellular location">
    <subcellularLocation>
        <location evidence="1">Periplasm</location>
    </subcellularLocation>
</comment>
<sequence>MRQGEAGSFPWRRGLALGAVALASLLGAALTPASAADPEWRSATSLMGEPRYKPGFAHFDYVNPQAPKGGTVRLGRQGAFDNFNPVVAGVKGQLEAGVGLVYEQLTEQSLDEVSTAYGLLADGVKFPEDFSWVTYRLRENARWQDGKPVTPEDVIFSFETYKETSPQMAFYYSHVVKAEKTGEREITFRFDQPGNRELPQIVGQLTVLPKHWWEGTAPDGRRRNVKETTLEPPLGSGPYRLKAFDAGRNAVYERVADYWGKDLPERIGTNNFDQVRFEYYRDSTVLFEALKGDQYDFRLENSAKNWATGYDFPAVKDGRVVKEEFTERASGRMQAFAFNLRKPKFGDQRVRRAFNLAFDFEEMNKTIFYGLYSRIGSFFEGTELASKGLPEGKEREILESVRDKVPASVFTAAYANPVNGDATKVRDNLREADRLLKEAGWDIKGGKRVNAKGEQLTAEFLAYDPTSERFVLFYKPSLERLGIGVSLRVVDPSQYENRMRDFDFDITTDLWAQSLSPGNEQRDFWGSKAADRPGSRNTLGIRDPGVDALIDKVIFARDREELVAATKALDRVLLAHDYVVPQWFSPATRTARWNRFGRPGVMPRYASPAFPTVWWWDAALAQKTGGRQ</sequence>
<reference evidence="6" key="1">
    <citation type="journal article" date="2014" name="Int. J. Syst. Evol. Microbiol.">
        <title>Complete genome sequence of Corynebacterium casei LMG S-19264T (=DSM 44701T), isolated from a smear-ripened cheese.</title>
        <authorList>
            <consortium name="US DOE Joint Genome Institute (JGI-PGF)"/>
            <person name="Walter F."/>
            <person name="Albersmeier A."/>
            <person name="Kalinowski J."/>
            <person name="Ruckert C."/>
        </authorList>
    </citation>
    <scope>NUCLEOTIDE SEQUENCE</scope>
    <source>
        <strain evidence="6">CGMCC 1.12214</strain>
    </source>
</reference>
<keyword evidence="3 4" id="KW-0732">Signal</keyword>
<dbReference type="GO" id="GO:0030288">
    <property type="term" value="C:outer membrane-bounded periplasmic space"/>
    <property type="evidence" value="ECO:0007669"/>
    <property type="project" value="TreeGrafter"/>
</dbReference>
<dbReference type="PANTHER" id="PTHR30290:SF64">
    <property type="entry name" value="ABC TRANSPORTER PERIPLASMIC BINDING PROTEIN"/>
    <property type="match status" value="1"/>
</dbReference>
<evidence type="ECO:0000259" key="5">
    <source>
        <dbReference type="Pfam" id="PF00496"/>
    </source>
</evidence>